<comment type="caution">
    <text evidence="18">The sequence shown here is derived from an EMBL/GenBank/DDBJ whole genome shotgun (WGS) entry which is preliminary data.</text>
</comment>
<name>A0ABR2VCX5_9PEZI</name>
<comment type="similarity">
    <text evidence="13">Belongs to the polysaccharide monooxygenase AA9 family.</text>
</comment>
<dbReference type="EC" id="1.14.99.56" evidence="15"/>
<gene>
    <name evidence="18" type="ORF">SUNI508_13493</name>
</gene>
<protein>
    <recommendedName>
        <fullName evidence="15">lytic cellulose monooxygenase (C4-dehydrogenating)</fullName>
        <ecNumber evidence="15">1.14.99.56</ecNumber>
    </recommendedName>
</protein>
<evidence type="ECO:0000256" key="5">
    <source>
        <dbReference type="ARBA" id="ARBA00022729"/>
    </source>
</evidence>
<dbReference type="Pfam" id="PF03443">
    <property type="entry name" value="AA9"/>
    <property type="match status" value="1"/>
</dbReference>
<evidence type="ECO:0000256" key="10">
    <source>
        <dbReference type="ARBA" id="ARBA00023157"/>
    </source>
</evidence>
<comment type="catalytic activity">
    <reaction evidence="14">
        <text>[(1-&gt;4)-beta-D-glucosyl]n+m + reduced acceptor + O2 = 4-dehydro-beta-D-glucosyl-[(1-&gt;4)-beta-D-glucosyl]n-1 + [(1-&gt;4)-beta-D-glucosyl]m + acceptor + H2O.</text>
        <dbReference type="EC" id="1.14.99.56"/>
    </reaction>
</comment>
<evidence type="ECO:0000259" key="17">
    <source>
        <dbReference type="Pfam" id="PF03443"/>
    </source>
</evidence>
<dbReference type="EMBL" id="JARVKF010000032">
    <property type="protein sequence ID" value="KAK9424774.1"/>
    <property type="molecule type" value="Genomic_DNA"/>
</dbReference>
<evidence type="ECO:0000256" key="7">
    <source>
        <dbReference type="ARBA" id="ARBA00023002"/>
    </source>
</evidence>
<keyword evidence="4" id="KW-0479">Metal-binding</keyword>
<dbReference type="InterPro" id="IPR049892">
    <property type="entry name" value="AA9"/>
</dbReference>
<dbReference type="CDD" id="cd21175">
    <property type="entry name" value="LPMO_AA9"/>
    <property type="match status" value="1"/>
</dbReference>
<keyword evidence="6" id="KW-0136">Cellulose degradation</keyword>
<keyword evidence="11" id="KW-0119">Carbohydrate metabolism</keyword>
<dbReference type="Gene3D" id="2.70.50.70">
    <property type="match status" value="1"/>
</dbReference>
<evidence type="ECO:0000256" key="12">
    <source>
        <dbReference type="ARBA" id="ARBA00023326"/>
    </source>
</evidence>
<reference evidence="18 19" key="1">
    <citation type="journal article" date="2024" name="J. Plant Pathol.">
        <title>Sequence and assembly of the genome of Seiridium unicorne, isolate CBS 538.82, causal agent of cypress canker disease.</title>
        <authorList>
            <person name="Scali E."/>
            <person name="Rocca G.D."/>
            <person name="Danti R."/>
            <person name="Garbelotto M."/>
            <person name="Barberini S."/>
            <person name="Baroncelli R."/>
            <person name="Emiliani G."/>
        </authorList>
    </citation>
    <scope>NUCLEOTIDE SEQUENCE [LARGE SCALE GENOMIC DNA]</scope>
    <source>
        <strain evidence="18 19">BM-138-508</strain>
    </source>
</reference>
<feature type="signal peptide" evidence="16">
    <location>
        <begin position="1"/>
        <end position="16"/>
    </location>
</feature>
<feature type="chain" id="PRO_5045876792" description="lytic cellulose monooxygenase (C4-dehydrogenating)" evidence="16">
    <location>
        <begin position="17"/>
        <end position="229"/>
    </location>
</feature>
<evidence type="ECO:0000256" key="6">
    <source>
        <dbReference type="ARBA" id="ARBA00023001"/>
    </source>
</evidence>
<proteinExistence type="inferred from homology"/>
<keyword evidence="19" id="KW-1185">Reference proteome</keyword>
<evidence type="ECO:0000256" key="9">
    <source>
        <dbReference type="ARBA" id="ARBA00023033"/>
    </source>
</evidence>
<evidence type="ECO:0000256" key="14">
    <source>
        <dbReference type="ARBA" id="ARBA00045077"/>
    </source>
</evidence>
<evidence type="ECO:0000256" key="1">
    <source>
        <dbReference type="ARBA" id="ARBA00001973"/>
    </source>
</evidence>
<comment type="cofactor">
    <cofactor evidence="1">
        <name>Cu(2+)</name>
        <dbReference type="ChEBI" id="CHEBI:29036"/>
    </cofactor>
</comment>
<comment type="subcellular location">
    <subcellularLocation>
        <location evidence="2">Secreted</location>
    </subcellularLocation>
</comment>
<keyword evidence="7" id="KW-0560">Oxidoreductase</keyword>
<evidence type="ECO:0000256" key="15">
    <source>
        <dbReference type="ARBA" id="ARBA00047174"/>
    </source>
</evidence>
<keyword evidence="3" id="KW-0964">Secreted</keyword>
<dbReference type="Proteomes" id="UP001408356">
    <property type="component" value="Unassembled WGS sequence"/>
</dbReference>
<evidence type="ECO:0000256" key="4">
    <source>
        <dbReference type="ARBA" id="ARBA00022723"/>
    </source>
</evidence>
<organism evidence="18 19">
    <name type="scientific">Seiridium unicorne</name>
    <dbReference type="NCBI Taxonomy" id="138068"/>
    <lineage>
        <taxon>Eukaryota</taxon>
        <taxon>Fungi</taxon>
        <taxon>Dikarya</taxon>
        <taxon>Ascomycota</taxon>
        <taxon>Pezizomycotina</taxon>
        <taxon>Sordariomycetes</taxon>
        <taxon>Xylariomycetidae</taxon>
        <taxon>Amphisphaeriales</taxon>
        <taxon>Sporocadaceae</taxon>
        <taxon>Seiridium</taxon>
    </lineage>
</organism>
<sequence length="229" mass="24405">MKFAWVTPILVTAVAAAPHYTFPKLAGTSDWTSVRKTANWQTNNPVTDVTSPDIRCYQLAAGNEGATTQEFKAGSTISWVASPSIYHVGALSAYMAKAPTGTKAADWGGDGQVWFKVYQDMPTMSGNQYTWPSEGKTQVNFTIPSCLEEGEYLFRVEHVALHSASAAGGAQFYISCAQLHVTGGTGAGKPTDLVSFPGAYKATDPGLMINIYNNGGKAYQPAGPNVFTC</sequence>
<evidence type="ECO:0000256" key="11">
    <source>
        <dbReference type="ARBA" id="ARBA00023277"/>
    </source>
</evidence>
<evidence type="ECO:0000256" key="13">
    <source>
        <dbReference type="ARBA" id="ARBA00044502"/>
    </source>
</evidence>
<feature type="domain" description="Auxiliary Activity family 9 catalytic" evidence="17">
    <location>
        <begin position="28"/>
        <end position="215"/>
    </location>
</feature>
<evidence type="ECO:0000313" key="19">
    <source>
        <dbReference type="Proteomes" id="UP001408356"/>
    </source>
</evidence>
<accession>A0ABR2VCX5</accession>
<evidence type="ECO:0000256" key="3">
    <source>
        <dbReference type="ARBA" id="ARBA00022525"/>
    </source>
</evidence>
<dbReference type="GO" id="GO:0016787">
    <property type="term" value="F:hydrolase activity"/>
    <property type="evidence" value="ECO:0007669"/>
    <property type="project" value="UniProtKB-KW"/>
</dbReference>
<evidence type="ECO:0000313" key="18">
    <source>
        <dbReference type="EMBL" id="KAK9424774.1"/>
    </source>
</evidence>
<keyword evidence="9" id="KW-0503">Monooxygenase</keyword>
<dbReference type="PANTHER" id="PTHR33353">
    <property type="entry name" value="PUTATIVE (AFU_ORTHOLOGUE AFUA_1G12560)-RELATED"/>
    <property type="match status" value="1"/>
</dbReference>
<keyword evidence="18" id="KW-0378">Hydrolase</keyword>
<keyword evidence="8" id="KW-0186">Copper</keyword>
<evidence type="ECO:0000256" key="16">
    <source>
        <dbReference type="SAM" id="SignalP"/>
    </source>
</evidence>
<keyword evidence="10" id="KW-1015">Disulfide bond</keyword>
<evidence type="ECO:0000256" key="8">
    <source>
        <dbReference type="ARBA" id="ARBA00023008"/>
    </source>
</evidence>
<evidence type="ECO:0000256" key="2">
    <source>
        <dbReference type="ARBA" id="ARBA00004613"/>
    </source>
</evidence>
<keyword evidence="5 16" id="KW-0732">Signal</keyword>
<keyword evidence="12" id="KW-0624">Polysaccharide degradation</keyword>
<dbReference type="InterPro" id="IPR005103">
    <property type="entry name" value="AA9_LPMO"/>
</dbReference>
<dbReference type="PANTHER" id="PTHR33353:SF10">
    <property type="entry name" value="ENDO-BETA-1,4-GLUCANASE D"/>
    <property type="match status" value="1"/>
</dbReference>